<evidence type="ECO:0000313" key="13">
    <source>
        <dbReference type="EMBL" id="KAK6005208.1"/>
    </source>
</evidence>
<feature type="region of interest" description="Disordered" evidence="9">
    <location>
        <begin position="463"/>
        <end position="484"/>
    </location>
</feature>
<evidence type="ECO:0000259" key="11">
    <source>
        <dbReference type="PROSITE" id="PS50217"/>
    </source>
</evidence>
<evidence type="ECO:0000256" key="6">
    <source>
        <dbReference type="ARBA" id="ARBA00023136"/>
    </source>
</evidence>
<dbReference type="InterPro" id="IPR004827">
    <property type="entry name" value="bZIP"/>
</dbReference>
<keyword evidence="3" id="KW-0812">Transmembrane</keyword>
<dbReference type="PROSITE" id="PS50866">
    <property type="entry name" value="GOLD"/>
    <property type="match status" value="1"/>
</dbReference>
<dbReference type="CDD" id="cd14686">
    <property type="entry name" value="bZIP"/>
    <property type="match status" value="1"/>
</dbReference>
<dbReference type="PROSITE" id="PS50217">
    <property type="entry name" value="BZIP"/>
    <property type="match status" value="1"/>
</dbReference>
<comment type="similarity">
    <text evidence="2">Belongs to the EMP24/GP25L family.</text>
</comment>
<feature type="region of interest" description="Disordered" evidence="9">
    <location>
        <begin position="257"/>
        <end position="303"/>
    </location>
</feature>
<feature type="signal peptide" evidence="10">
    <location>
        <begin position="1"/>
        <end position="20"/>
    </location>
</feature>
<evidence type="ECO:0000256" key="9">
    <source>
        <dbReference type="SAM" id="MobiDB-lite"/>
    </source>
</evidence>
<feature type="coiled-coil region" evidence="8">
    <location>
        <begin position="619"/>
        <end position="646"/>
    </location>
</feature>
<protein>
    <recommendedName>
        <fullName evidence="15">GOLD domain-containing protein</fullName>
    </recommendedName>
</protein>
<dbReference type="PANTHER" id="PTHR22811">
    <property type="entry name" value="TRANSMEMBRANE EMP24 DOMAIN-CONTAINING PROTEIN"/>
    <property type="match status" value="1"/>
</dbReference>
<dbReference type="InterPro" id="IPR046347">
    <property type="entry name" value="bZIP_sf"/>
</dbReference>
<comment type="subcellular location">
    <subcellularLocation>
        <location evidence="7">Endomembrane system</location>
        <topology evidence="7">Single-pass membrane protein</topology>
    </subcellularLocation>
    <subcellularLocation>
        <location evidence="1">Membrane</location>
        <topology evidence="1">Single-pass type I membrane protein</topology>
    </subcellularLocation>
</comment>
<organism evidence="13 14">
    <name type="scientific">Aureobasidium pullulans</name>
    <name type="common">Black yeast</name>
    <name type="synonym">Pullularia pullulans</name>
    <dbReference type="NCBI Taxonomy" id="5580"/>
    <lineage>
        <taxon>Eukaryota</taxon>
        <taxon>Fungi</taxon>
        <taxon>Dikarya</taxon>
        <taxon>Ascomycota</taxon>
        <taxon>Pezizomycotina</taxon>
        <taxon>Dothideomycetes</taxon>
        <taxon>Dothideomycetidae</taxon>
        <taxon>Dothideales</taxon>
        <taxon>Saccotheciaceae</taxon>
        <taxon>Aureobasidium</taxon>
    </lineage>
</organism>
<evidence type="ECO:0008006" key="15">
    <source>
        <dbReference type="Google" id="ProtNLM"/>
    </source>
</evidence>
<evidence type="ECO:0000256" key="2">
    <source>
        <dbReference type="ARBA" id="ARBA00007104"/>
    </source>
</evidence>
<dbReference type="InterPro" id="IPR015720">
    <property type="entry name" value="Emp24-like"/>
</dbReference>
<evidence type="ECO:0000256" key="10">
    <source>
        <dbReference type="SAM" id="SignalP"/>
    </source>
</evidence>
<feature type="compositionally biased region" description="Low complexity" evidence="9">
    <location>
        <begin position="257"/>
        <end position="278"/>
    </location>
</feature>
<feature type="region of interest" description="Disordered" evidence="9">
    <location>
        <begin position="599"/>
        <end position="619"/>
    </location>
</feature>
<dbReference type="PROSITE" id="PS00036">
    <property type="entry name" value="BZIP_BASIC"/>
    <property type="match status" value="1"/>
</dbReference>
<reference evidence="13 14" key="1">
    <citation type="submission" date="2023-11" db="EMBL/GenBank/DDBJ databases">
        <title>Draft genome sequence and annotation of the polyextremotolerant black yeast-like fungus Aureobasidium pullulans NRRL 62042.</title>
        <authorList>
            <person name="Dielentheis-Frenken M.R.E."/>
            <person name="Wibberg D."/>
            <person name="Blank L.M."/>
            <person name="Tiso T."/>
        </authorList>
    </citation>
    <scope>NUCLEOTIDE SEQUENCE [LARGE SCALE GENOMIC DNA]</scope>
    <source>
        <strain evidence="13 14">NRRL 62042</strain>
    </source>
</reference>
<keyword evidence="14" id="KW-1185">Reference proteome</keyword>
<evidence type="ECO:0000259" key="12">
    <source>
        <dbReference type="PROSITE" id="PS50866"/>
    </source>
</evidence>
<dbReference type="Proteomes" id="UP001341245">
    <property type="component" value="Unassembled WGS sequence"/>
</dbReference>
<evidence type="ECO:0000256" key="8">
    <source>
        <dbReference type="SAM" id="Coils"/>
    </source>
</evidence>
<keyword evidence="8" id="KW-0175">Coiled coil</keyword>
<evidence type="ECO:0000313" key="14">
    <source>
        <dbReference type="Proteomes" id="UP001341245"/>
    </source>
</evidence>
<gene>
    <name evidence="13" type="ORF">QM012_007987</name>
</gene>
<feature type="region of interest" description="Disordered" evidence="9">
    <location>
        <begin position="553"/>
        <end position="582"/>
    </location>
</feature>
<evidence type="ECO:0000256" key="4">
    <source>
        <dbReference type="ARBA" id="ARBA00022729"/>
    </source>
</evidence>
<keyword evidence="4 10" id="KW-0732">Signal</keyword>
<dbReference type="SMART" id="SM00338">
    <property type="entry name" value="BRLZ"/>
    <property type="match status" value="1"/>
</dbReference>
<dbReference type="SMART" id="SM01190">
    <property type="entry name" value="EMP24_GP25L"/>
    <property type="match status" value="1"/>
</dbReference>
<evidence type="ECO:0000256" key="3">
    <source>
        <dbReference type="ARBA" id="ARBA00022692"/>
    </source>
</evidence>
<evidence type="ECO:0000256" key="5">
    <source>
        <dbReference type="ARBA" id="ARBA00022989"/>
    </source>
</evidence>
<feature type="domain" description="BZIP" evidence="11">
    <location>
        <begin position="594"/>
        <end position="644"/>
    </location>
</feature>
<evidence type="ECO:0000256" key="7">
    <source>
        <dbReference type="ARBA" id="ARBA00037847"/>
    </source>
</evidence>
<feature type="domain" description="GOLD" evidence="12">
    <location>
        <begin position="30"/>
        <end position="117"/>
    </location>
</feature>
<feature type="chain" id="PRO_5045279304" description="GOLD domain-containing protein" evidence="10">
    <location>
        <begin position="21"/>
        <end position="655"/>
    </location>
</feature>
<dbReference type="SUPFAM" id="SSF57959">
    <property type="entry name" value="Leucine zipper domain"/>
    <property type="match status" value="1"/>
</dbReference>
<dbReference type="Pfam" id="PF01105">
    <property type="entry name" value="EMP24_GP25L"/>
    <property type="match status" value="1"/>
</dbReference>
<dbReference type="Gene3D" id="3.30.160.60">
    <property type="entry name" value="Classic Zinc Finger"/>
    <property type="match status" value="1"/>
</dbReference>
<proteinExistence type="inferred from homology"/>
<evidence type="ECO:0000256" key="1">
    <source>
        <dbReference type="ARBA" id="ARBA00004479"/>
    </source>
</evidence>
<name>A0ABR0TL87_AURPU</name>
<comment type="caution">
    <text evidence="13">The sequence shown here is derived from an EMBL/GenBank/DDBJ whole genome shotgun (WGS) entry which is preliminary data.</text>
</comment>
<dbReference type="EMBL" id="JASGXD010000006">
    <property type="protein sequence ID" value="KAK6005208.1"/>
    <property type="molecule type" value="Genomic_DNA"/>
</dbReference>
<accession>A0ABR0TL87</accession>
<keyword evidence="6" id="KW-0472">Membrane</keyword>
<dbReference type="InterPro" id="IPR036598">
    <property type="entry name" value="GOLD_dom_sf"/>
</dbReference>
<dbReference type="SUPFAM" id="SSF101576">
    <property type="entry name" value="Supernatant protein factor (SPF), C-terminal domain"/>
    <property type="match status" value="1"/>
</dbReference>
<dbReference type="InterPro" id="IPR009038">
    <property type="entry name" value="GOLD_dom"/>
</dbReference>
<keyword evidence="5" id="KW-1133">Transmembrane helix</keyword>
<sequence length="655" mass="72498">MLVLAFLYAALCGLFAVSSAHNIQLKAHSRECFHEELHTDDKMTVTFQVGDREFGGSGNLDIDFWIQNPANAYQVHERSVSSGDHSFTAHMDGRYLYCFSNEHWSANTKEVSFNVHGIVYVPESEAPQDPLEKEVRTLGEMLAQVKDEQSYIVVRERTHRNTAESTNARVKWWSIFQLGVLIGEGIFQVWWLKRFFEAASPGPLAVGFLSVSYPRSIHIFIPGLRTQNGCLNPPIPPPSIPAIRQLRPLLPKHSQEQLPLSFSNTSSSSSDLQQQKLQPTTAFKPQPCLPHKNSPRPTPPQPAFEQDFALFATPVKLAHTPRVQRLLDPTQQPTYNLLKSQLQSSQAAVRSNTKTGPVFSTAISSSQFSNDFPSQIFVSQTESTTKTTTLPPNLTDMSYNMNYNEESNVAYFGTSDDLQFGDFGFMKEGADMQLFGGFEETSDPADNALMLSLTEFTKSTANPATVSPQELSMAPPQSEYIPSSASIPELTPAESLVYDYSGSGSPLFSNPNSADPSPVLQDDMAPSGAYQNFSLFAAEEQYVPTGADLLARHTESLPPPTPKSAVLGPASSGIRKNSRKPARPLKEINLDLITDEKERKKAKNTEAARRSRQKRADHEATLEAKIAALEQQLKAEKDKNEQLQAYINSHLGQAI</sequence>